<dbReference type="PANTHER" id="PTHR43080">
    <property type="entry name" value="CBS DOMAIN-CONTAINING PROTEIN CBSX3, MITOCHONDRIAL"/>
    <property type="match status" value="1"/>
</dbReference>
<feature type="non-terminal residue" evidence="4">
    <location>
        <position position="148"/>
    </location>
</feature>
<evidence type="ECO:0000256" key="1">
    <source>
        <dbReference type="ARBA" id="ARBA00023122"/>
    </source>
</evidence>
<organism evidence="4 5">
    <name type="scientific">Candidatus Gottesmanbacteria bacterium RIFCSPLOWO2_01_FULL_46_21</name>
    <dbReference type="NCBI Taxonomy" id="1798393"/>
    <lineage>
        <taxon>Bacteria</taxon>
        <taxon>Candidatus Gottesmaniibacteriota</taxon>
    </lineage>
</organism>
<evidence type="ECO:0000313" key="5">
    <source>
        <dbReference type="Proteomes" id="UP000178461"/>
    </source>
</evidence>
<evidence type="ECO:0000313" key="4">
    <source>
        <dbReference type="EMBL" id="OGG29028.1"/>
    </source>
</evidence>
<protein>
    <recommendedName>
        <fullName evidence="3">CBS domain-containing protein</fullName>
    </recommendedName>
</protein>
<dbReference type="InterPro" id="IPR046342">
    <property type="entry name" value="CBS_dom_sf"/>
</dbReference>
<reference evidence="4 5" key="1">
    <citation type="journal article" date="2016" name="Nat. Commun.">
        <title>Thousands of microbial genomes shed light on interconnected biogeochemical processes in an aquifer system.</title>
        <authorList>
            <person name="Anantharaman K."/>
            <person name="Brown C.T."/>
            <person name="Hug L.A."/>
            <person name="Sharon I."/>
            <person name="Castelle C.J."/>
            <person name="Probst A.J."/>
            <person name="Thomas B.C."/>
            <person name="Singh A."/>
            <person name="Wilkins M.J."/>
            <person name="Karaoz U."/>
            <person name="Brodie E.L."/>
            <person name="Williams K.H."/>
            <person name="Hubbard S.S."/>
            <person name="Banfield J.F."/>
        </authorList>
    </citation>
    <scope>NUCLEOTIDE SEQUENCE [LARGE SCALE GENOMIC DNA]</scope>
</reference>
<accession>A0A1F6AWM2</accession>
<dbReference type="Proteomes" id="UP000178461">
    <property type="component" value="Unassembled WGS sequence"/>
</dbReference>
<dbReference type="Gene3D" id="3.10.580.10">
    <property type="entry name" value="CBS-domain"/>
    <property type="match status" value="1"/>
</dbReference>
<dbReference type="PANTHER" id="PTHR43080:SF2">
    <property type="entry name" value="CBS DOMAIN-CONTAINING PROTEIN"/>
    <property type="match status" value="1"/>
</dbReference>
<feature type="domain" description="CBS" evidence="3">
    <location>
        <begin position="93"/>
        <end position="148"/>
    </location>
</feature>
<gene>
    <name evidence="4" type="ORF">A2971_03340</name>
</gene>
<dbReference type="InterPro" id="IPR000644">
    <property type="entry name" value="CBS_dom"/>
</dbReference>
<feature type="domain" description="CBS" evidence="3">
    <location>
        <begin position="7"/>
        <end position="64"/>
    </location>
</feature>
<comment type="caution">
    <text evidence="4">The sequence shown here is derived from an EMBL/GenBank/DDBJ whole genome shotgun (WGS) entry which is preliminary data.</text>
</comment>
<name>A0A1F6AWM2_9BACT</name>
<evidence type="ECO:0000256" key="2">
    <source>
        <dbReference type="PROSITE-ProRule" id="PRU00703"/>
    </source>
</evidence>
<dbReference type="SMART" id="SM00116">
    <property type="entry name" value="CBS"/>
    <property type="match status" value="2"/>
</dbReference>
<sequence>MKVRDVMSRKIISVGRDSELRELWKIIFKIRVNAIPVVDTKGKLLGIITKDDILHLFYPDYEDLVEDFFSVSNFEEMENRIDELGSKRARDIMNKRIIFTREDCPIMRALSRMIVRNFNQLPVVSDDDRLVGMVTKGDIFSALFRAHL</sequence>
<dbReference type="SUPFAM" id="SSF54631">
    <property type="entry name" value="CBS-domain pair"/>
    <property type="match status" value="1"/>
</dbReference>
<dbReference type="PROSITE" id="PS51371">
    <property type="entry name" value="CBS"/>
    <property type="match status" value="2"/>
</dbReference>
<dbReference type="EMBL" id="MFJW01000037">
    <property type="protein sequence ID" value="OGG29028.1"/>
    <property type="molecule type" value="Genomic_DNA"/>
</dbReference>
<proteinExistence type="predicted"/>
<dbReference type="AlphaFoldDB" id="A0A1F6AWM2"/>
<evidence type="ECO:0000259" key="3">
    <source>
        <dbReference type="PROSITE" id="PS51371"/>
    </source>
</evidence>
<dbReference type="Pfam" id="PF00571">
    <property type="entry name" value="CBS"/>
    <property type="match status" value="2"/>
</dbReference>
<keyword evidence="1 2" id="KW-0129">CBS domain</keyword>
<dbReference type="InterPro" id="IPR051257">
    <property type="entry name" value="Diverse_CBS-Domain"/>
</dbReference>